<name>A0ACB7JAA2_PLECO</name>
<keyword evidence="2" id="KW-1185">Reference proteome</keyword>
<evidence type="ECO:0000313" key="1">
    <source>
        <dbReference type="EMBL" id="KAG9227534.1"/>
    </source>
</evidence>
<reference evidence="1 2" key="1">
    <citation type="journal article" date="2021" name="Appl. Environ. Microbiol.">
        <title>Genetic linkage and physical mapping for an oyster mushroom Pleurotus cornucopiae and QTL analysis for the trait cap color.</title>
        <authorList>
            <person name="Zhang Y."/>
            <person name="Gao W."/>
            <person name="Sonnenberg A."/>
            <person name="Chen Q."/>
            <person name="Zhang J."/>
            <person name="Huang C."/>
        </authorList>
    </citation>
    <scope>NUCLEOTIDE SEQUENCE [LARGE SCALE GENOMIC DNA]</scope>
    <source>
        <strain evidence="1">CCMSSC00406</strain>
    </source>
</reference>
<dbReference type="EMBL" id="WQMT02000001">
    <property type="protein sequence ID" value="KAG9227534.1"/>
    <property type="molecule type" value="Genomic_DNA"/>
</dbReference>
<gene>
    <name evidence="1" type="ORF">CCMSSC00406_0000820</name>
</gene>
<protein>
    <submittedName>
        <fullName evidence="1">Uncharacterized protein</fullName>
    </submittedName>
</protein>
<sequence length="994" mass="112315">MDAEEGDGNPQHFSTFEKHDELLKLQEEFLSWDLHVDPANSTEDSIEWNHLTKMQNILLGYQEQSYLLDPYLERFVLPVIEAVKAHAHATVMQEGIKYSKARMNRLCRHLYGYIRFRGYKNIVKFFPHEIADLGIARDYMLHENGFFHVPSEWELRYIVFLWLSLVCMIPFDLSQFDEVAQRGRTAQIIEEQARGQLHKTGLERDGAALLLSRLYVRGDTRERLHDFLRWSLASAQTAQDPVLCIGILQVLCEVAKSASAEEVRTFTSDIFRLGKIIDDDAALSTNTLTRKFRTKAESRIALRLLPGKPSRQKGCQMEDEVQDEDTSDDFEVPEEVETVLEHLFESLKDKNTVVRWTAAKGVARISERLPTDFKDQVLETVMSHFAIHSIAAASLYDLPAVAESTWHGACLACAEMARRSLVSDQHLPTLIEWTTKALYFDIRKGAHSIGSNVRDGAAYVLWALARSQDSQFLKPHAEHLAQRLVIVAVFDREIHIRRAASAAFQEHVGRTGFIPHGIDVLRETDFYAVSTRRTAFLTAAPAVALFEVYRESLFNHLIDVTIRHWDPAMRQIGAQSLQLICLIDIKEYGPRAEAKICRLLESVDDSDLHGSLLALSELALAYRMSYQGDDLEIKMRSIFQYLVHIPKTTVMGPRHELVTLAACSLISNTITLSEIELDTKSSVPHWRGIVDYGIKHRSSQVQEVAATALGATNTLIRELKSATPFVQQSLGLCLGAIGYDKFPNALPKALKAILECVDQASSPMKNNVEGRRNCYNAISQIISTIISNITTYISSQDFQQLYGVLLEGMKDYTSDERGDVGSWIRLSCVRGLAEISEMLFQSFTQESQLEAYLPPSKYHAAIAGILKQGVERLDNVRQESGEHFIRLLYMPLSPVAKTQWRLEGEDLFKSLFPADLNPSWGDGSWLYPKAVRFLDVRADTAEYLYNFLQGAALELGTDAVEEILLETEWSVEDEATIQGASRTWIEAMKEAALS</sequence>
<proteinExistence type="predicted"/>
<accession>A0ACB7JAA2</accession>
<comment type="caution">
    <text evidence="1">The sequence shown here is derived from an EMBL/GenBank/DDBJ whole genome shotgun (WGS) entry which is preliminary data.</text>
</comment>
<organism evidence="1 2">
    <name type="scientific">Pleurotus cornucopiae</name>
    <name type="common">Cornucopia mushroom</name>
    <dbReference type="NCBI Taxonomy" id="5321"/>
    <lineage>
        <taxon>Eukaryota</taxon>
        <taxon>Fungi</taxon>
        <taxon>Dikarya</taxon>
        <taxon>Basidiomycota</taxon>
        <taxon>Agaricomycotina</taxon>
        <taxon>Agaricomycetes</taxon>
        <taxon>Agaricomycetidae</taxon>
        <taxon>Agaricales</taxon>
        <taxon>Pleurotineae</taxon>
        <taxon>Pleurotaceae</taxon>
        <taxon>Pleurotus</taxon>
    </lineage>
</organism>
<evidence type="ECO:0000313" key="2">
    <source>
        <dbReference type="Proteomes" id="UP000824881"/>
    </source>
</evidence>
<dbReference type="Proteomes" id="UP000824881">
    <property type="component" value="Unassembled WGS sequence"/>
</dbReference>